<sequence length="92" mass="10308">MQARTLKDKIMIEKIDKKILRIYFFSLSKALTSMPASNINLAILIAALSSSNEDLDDMTCKAFRPEFLSITNKFKSIGRGKIRYAPIIGSHG</sequence>
<dbReference type="AlphaFoldDB" id="A0A915JPP5"/>
<proteinExistence type="predicted"/>
<keyword evidence="1" id="KW-1185">Reference proteome</keyword>
<evidence type="ECO:0000313" key="2">
    <source>
        <dbReference type="WBParaSite" id="nRc.2.0.1.t28068-RA"/>
    </source>
</evidence>
<dbReference type="Proteomes" id="UP000887565">
    <property type="component" value="Unplaced"/>
</dbReference>
<name>A0A915JPP5_ROMCU</name>
<organism evidence="1 2">
    <name type="scientific">Romanomermis culicivorax</name>
    <name type="common">Nematode worm</name>
    <dbReference type="NCBI Taxonomy" id="13658"/>
    <lineage>
        <taxon>Eukaryota</taxon>
        <taxon>Metazoa</taxon>
        <taxon>Ecdysozoa</taxon>
        <taxon>Nematoda</taxon>
        <taxon>Enoplea</taxon>
        <taxon>Dorylaimia</taxon>
        <taxon>Mermithida</taxon>
        <taxon>Mermithoidea</taxon>
        <taxon>Mermithidae</taxon>
        <taxon>Romanomermis</taxon>
    </lineage>
</organism>
<reference evidence="2" key="1">
    <citation type="submission" date="2022-11" db="UniProtKB">
        <authorList>
            <consortium name="WormBaseParasite"/>
        </authorList>
    </citation>
    <scope>IDENTIFICATION</scope>
</reference>
<accession>A0A915JPP5</accession>
<evidence type="ECO:0000313" key="1">
    <source>
        <dbReference type="Proteomes" id="UP000887565"/>
    </source>
</evidence>
<protein>
    <submittedName>
        <fullName evidence="2">Uncharacterized protein</fullName>
    </submittedName>
</protein>
<dbReference type="WBParaSite" id="nRc.2.0.1.t28068-RA">
    <property type="protein sequence ID" value="nRc.2.0.1.t28068-RA"/>
    <property type="gene ID" value="nRc.2.0.1.g28068"/>
</dbReference>